<feature type="non-terminal residue" evidence="1">
    <location>
        <position position="57"/>
    </location>
</feature>
<gene>
    <name evidence="1" type="ORF">GMARGA_LOCUS40450</name>
</gene>
<proteinExistence type="predicted"/>
<evidence type="ECO:0000313" key="1">
    <source>
        <dbReference type="EMBL" id="CAG8850893.1"/>
    </source>
</evidence>
<dbReference type="Proteomes" id="UP000789901">
    <property type="component" value="Unassembled WGS sequence"/>
</dbReference>
<keyword evidence="2" id="KW-1185">Reference proteome</keyword>
<accession>A0ABN7X8T1</accession>
<name>A0ABN7X8T1_GIGMA</name>
<dbReference type="EMBL" id="CAJVQB010103275">
    <property type="protein sequence ID" value="CAG8850893.1"/>
    <property type="molecule type" value="Genomic_DNA"/>
</dbReference>
<sequence>KKLLIEDMQQFTSVITQFIVQQYQDNNTLPTKKPKIIQDSSLQQIQNQFLGPVFSSK</sequence>
<comment type="caution">
    <text evidence="1">The sequence shown here is derived from an EMBL/GenBank/DDBJ whole genome shotgun (WGS) entry which is preliminary data.</text>
</comment>
<evidence type="ECO:0000313" key="2">
    <source>
        <dbReference type="Proteomes" id="UP000789901"/>
    </source>
</evidence>
<organism evidence="1 2">
    <name type="scientific">Gigaspora margarita</name>
    <dbReference type="NCBI Taxonomy" id="4874"/>
    <lineage>
        <taxon>Eukaryota</taxon>
        <taxon>Fungi</taxon>
        <taxon>Fungi incertae sedis</taxon>
        <taxon>Mucoromycota</taxon>
        <taxon>Glomeromycotina</taxon>
        <taxon>Glomeromycetes</taxon>
        <taxon>Diversisporales</taxon>
        <taxon>Gigasporaceae</taxon>
        <taxon>Gigaspora</taxon>
    </lineage>
</organism>
<protein>
    <submittedName>
        <fullName evidence="1">6521_t:CDS:1</fullName>
    </submittedName>
</protein>
<feature type="non-terminal residue" evidence="1">
    <location>
        <position position="1"/>
    </location>
</feature>
<reference evidence="1 2" key="1">
    <citation type="submission" date="2021-06" db="EMBL/GenBank/DDBJ databases">
        <authorList>
            <person name="Kallberg Y."/>
            <person name="Tangrot J."/>
            <person name="Rosling A."/>
        </authorList>
    </citation>
    <scope>NUCLEOTIDE SEQUENCE [LARGE SCALE GENOMIC DNA]</scope>
    <source>
        <strain evidence="1 2">120-4 pot B 10/14</strain>
    </source>
</reference>